<keyword evidence="4" id="KW-1185">Reference proteome</keyword>
<dbReference type="EMBL" id="JAGIOA010000001">
    <property type="protein sequence ID" value="MBP2377294.1"/>
    <property type="molecule type" value="Genomic_DNA"/>
</dbReference>
<dbReference type="Pfam" id="PF07510">
    <property type="entry name" value="GmrSD_C"/>
    <property type="match status" value="1"/>
</dbReference>
<dbReference type="Pfam" id="PF03235">
    <property type="entry name" value="GmrSD_N"/>
    <property type="match status" value="1"/>
</dbReference>
<feature type="domain" description="GmrSD restriction endonucleases C-terminal" evidence="2">
    <location>
        <begin position="526"/>
        <end position="632"/>
    </location>
</feature>
<dbReference type="PANTHER" id="PTHR35149:SF2">
    <property type="entry name" value="DUF262 DOMAIN-CONTAINING PROTEIN"/>
    <property type="match status" value="1"/>
</dbReference>
<dbReference type="Proteomes" id="UP000703720">
    <property type="component" value="Unassembled WGS sequence"/>
</dbReference>
<evidence type="ECO:0000259" key="2">
    <source>
        <dbReference type="Pfam" id="PF07510"/>
    </source>
</evidence>
<dbReference type="PANTHER" id="PTHR35149">
    <property type="entry name" value="SLL5132 PROTEIN"/>
    <property type="match status" value="1"/>
</dbReference>
<dbReference type="RefSeq" id="WP_210096662.1">
    <property type="nucleotide sequence ID" value="NZ_BAAAIO010000001.1"/>
</dbReference>
<name>A0ABS4WM62_9MICO</name>
<dbReference type="InterPro" id="IPR004919">
    <property type="entry name" value="GmrSD_N"/>
</dbReference>
<evidence type="ECO:0008006" key="5">
    <source>
        <dbReference type="Google" id="ProtNLM"/>
    </source>
</evidence>
<sequence length="647" mass="72840">MSTGELNARLLTVGELFTDDTVYTVPVYQRNYAWRAPQIEQLISDIQDAASEVDSDPDAGYFLGNLIVTARPSISPDFEVIDGQQRLTTLHLLLSFLTESRALTSDTHTDRLRYESRPRAAEALRRVARNAATISTHDFAAREDTGIHEGFNVIQQFIKQHPTLRSPDALTAFADYLCRKVTLVRAELPKETDLNRYFEVMNTRGQQLQQVDIVKARLMSRLPEPSEQSCFAWIWDACADMDSYVQMSLTRGKPDLRTVIFGDDWSWLSKRTFAELCDARASSMGTSAEAPPPSPSQMSLDEALHAYSMRGQQDHGEDVDNVRFRSTIDFPAFLLHALKVMEGGEDELEGQLDDKRLIGRFEEAVPGAAAEQWVRKFAVTLLICRNIFDNLVLKRQFTATANDDGDWSVQRLIRRSSKGRHLAGYINSFSKGASDAEASGDVDETTSGIVLLESMLRVTYTSPRTMHWITRVLRSAAAAGSPLAGSDLAGLLQDYARARVREAFPVSAQPQGFDIPRIVFTYLDYLLLRDAPQRDFRFSFRNSIEHFYPQRPDEHQSGAVVSPENLNLIGNLALVSVGANSKFSNSLPRAKAENFRSTIEAQSAKLHLMAETTREQGWSDEQLVRHHREMVERIRRDLAIDDSIDPR</sequence>
<gene>
    <name evidence="3" type="ORF">JOF42_000789</name>
</gene>
<evidence type="ECO:0000313" key="4">
    <source>
        <dbReference type="Proteomes" id="UP000703720"/>
    </source>
</evidence>
<dbReference type="InterPro" id="IPR011089">
    <property type="entry name" value="GmrSD_C"/>
</dbReference>
<evidence type="ECO:0000259" key="1">
    <source>
        <dbReference type="Pfam" id="PF03235"/>
    </source>
</evidence>
<reference evidence="3 4" key="1">
    <citation type="submission" date="2021-03" db="EMBL/GenBank/DDBJ databases">
        <title>Sequencing the genomes of 1000 actinobacteria strains.</title>
        <authorList>
            <person name="Klenk H.-P."/>
        </authorList>
    </citation>
    <scope>NUCLEOTIDE SEQUENCE [LARGE SCALE GENOMIC DNA]</scope>
    <source>
        <strain evidence="3 4">DSM 13468</strain>
    </source>
</reference>
<accession>A0ABS4WM62</accession>
<feature type="domain" description="GmrSD restriction endonucleases N-terminal" evidence="1">
    <location>
        <begin position="13"/>
        <end position="219"/>
    </location>
</feature>
<comment type="caution">
    <text evidence="3">The sequence shown here is derived from an EMBL/GenBank/DDBJ whole genome shotgun (WGS) entry which is preliminary data.</text>
</comment>
<protein>
    <recommendedName>
        <fullName evidence="5">DUF262 domain-containing protein</fullName>
    </recommendedName>
</protein>
<proteinExistence type="predicted"/>
<organism evidence="3 4">
    <name type="scientific">Microbacterium phyllosphaerae</name>
    <dbReference type="NCBI Taxonomy" id="124798"/>
    <lineage>
        <taxon>Bacteria</taxon>
        <taxon>Bacillati</taxon>
        <taxon>Actinomycetota</taxon>
        <taxon>Actinomycetes</taxon>
        <taxon>Micrococcales</taxon>
        <taxon>Microbacteriaceae</taxon>
        <taxon>Microbacterium</taxon>
    </lineage>
</organism>
<evidence type="ECO:0000313" key="3">
    <source>
        <dbReference type="EMBL" id="MBP2377294.1"/>
    </source>
</evidence>